<feature type="signal peptide" evidence="2">
    <location>
        <begin position="1"/>
        <end position="22"/>
    </location>
</feature>
<evidence type="ECO:0000256" key="2">
    <source>
        <dbReference type="SAM" id="SignalP"/>
    </source>
</evidence>
<accession>A0AAD6STF9</accession>
<gene>
    <name evidence="3" type="ORF">C8F04DRAFT_630544</name>
</gene>
<organism evidence="3 4">
    <name type="scientific">Mycena alexandri</name>
    <dbReference type="NCBI Taxonomy" id="1745969"/>
    <lineage>
        <taxon>Eukaryota</taxon>
        <taxon>Fungi</taxon>
        <taxon>Dikarya</taxon>
        <taxon>Basidiomycota</taxon>
        <taxon>Agaricomycotina</taxon>
        <taxon>Agaricomycetes</taxon>
        <taxon>Agaricomycetidae</taxon>
        <taxon>Agaricales</taxon>
        <taxon>Marasmiineae</taxon>
        <taxon>Mycenaceae</taxon>
        <taxon>Mycena</taxon>
    </lineage>
</organism>
<feature type="chain" id="PRO_5041988883" evidence="2">
    <location>
        <begin position="23"/>
        <end position="280"/>
    </location>
</feature>
<name>A0AAD6STF9_9AGAR</name>
<dbReference type="AlphaFoldDB" id="A0AAD6STF9"/>
<protein>
    <submittedName>
        <fullName evidence="3">Uncharacterized protein</fullName>
    </submittedName>
</protein>
<keyword evidence="2" id="KW-0732">Signal</keyword>
<proteinExistence type="predicted"/>
<sequence length="280" mass="30749">MLWRVIQTVATAVLYLLVNVGTEDISTSIQQWRLGDAMPILLHGSFDVVSVAAEVVSGFTSDVAVTLLHVYRPVPRPRRASNTSSVRQSKAIDGGIGPPFFLHVDDASAIAPLHPALTLHTTPSLFPTPSASTSTSASASASASIICLRLCLCLCLRLRLRLCLCLRLPAPSTHGLVQPQGIPAWRCRHPHLHPVVLTRAVLDQPAGQQTCGAGPAGTRRDAPKGWWRPRRDCSQLRCSSQVTRAIPFRRTSRRHCWSSPPHGLRRRGRRHRCPRIRPLP</sequence>
<evidence type="ECO:0000256" key="1">
    <source>
        <dbReference type="SAM" id="MobiDB-lite"/>
    </source>
</evidence>
<dbReference type="Proteomes" id="UP001218188">
    <property type="component" value="Unassembled WGS sequence"/>
</dbReference>
<dbReference type="EMBL" id="JARJCM010000067">
    <property type="protein sequence ID" value="KAJ7033122.1"/>
    <property type="molecule type" value="Genomic_DNA"/>
</dbReference>
<evidence type="ECO:0000313" key="3">
    <source>
        <dbReference type="EMBL" id="KAJ7033122.1"/>
    </source>
</evidence>
<evidence type="ECO:0000313" key="4">
    <source>
        <dbReference type="Proteomes" id="UP001218188"/>
    </source>
</evidence>
<reference evidence="3" key="1">
    <citation type="submission" date="2023-03" db="EMBL/GenBank/DDBJ databases">
        <title>Massive genome expansion in bonnet fungi (Mycena s.s.) driven by repeated elements and novel gene families across ecological guilds.</title>
        <authorList>
            <consortium name="Lawrence Berkeley National Laboratory"/>
            <person name="Harder C.B."/>
            <person name="Miyauchi S."/>
            <person name="Viragh M."/>
            <person name="Kuo A."/>
            <person name="Thoen E."/>
            <person name="Andreopoulos B."/>
            <person name="Lu D."/>
            <person name="Skrede I."/>
            <person name="Drula E."/>
            <person name="Henrissat B."/>
            <person name="Morin E."/>
            <person name="Kohler A."/>
            <person name="Barry K."/>
            <person name="LaButti K."/>
            <person name="Morin E."/>
            <person name="Salamov A."/>
            <person name="Lipzen A."/>
            <person name="Mereny Z."/>
            <person name="Hegedus B."/>
            <person name="Baldrian P."/>
            <person name="Stursova M."/>
            <person name="Weitz H."/>
            <person name="Taylor A."/>
            <person name="Grigoriev I.V."/>
            <person name="Nagy L.G."/>
            <person name="Martin F."/>
            <person name="Kauserud H."/>
        </authorList>
    </citation>
    <scope>NUCLEOTIDE SEQUENCE</scope>
    <source>
        <strain evidence="3">CBHHK200</strain>
    </source>
</reference>
<feature type="region of interest" description="Disordered" evidence="1">
    <location>
        <begin position="253"/>
        <end position="280"/>
    </location>
</feature>
<feature type="compositionally biased region" description="Basic residues" evidence="1">
    <location>
        <begin position="263"/>
        <end position="280"/>
    </location>
</feature>
<keyword evidence="4" id="KW-1185">Reference proteome</keyword>
<comment type="caution">
    <text evidence="3">The sequence shown here is derived from an EMBL/GenBank/DDBJ whole genome shotgun (WGS) entry which is preliminary data.</text>
</comment>